<dbReference type="EMBL" id="LUEZ02000005">
    <property type="protein sequence ID" value="RDB30474.1"/>
    <property type="molecule type" value="Genomic_DNA"/>
</dbReference>
<dbReference type="AlphaFoldDB" id="A0A369KFF5"/>
<evidence type="ECO:0000259" key="1">
    <source>
        <dbReference type="Pfam" id="PF13598"/>
    </source>
</evidence>
<dbReference type="Pfam" id="PF13600">
    <property type="entry name" value="DUF4140"/>
    <property type="match status" value="1"/>
</dbReference>
<evidence type="ECO:0000313" key="3">
    <source>
        <dbReference type="EMBL" id="RDB30474.1"/>
    </source>
</evidence>
<name>A0A369KFF5_HYPMA</name>
<feature type="domain" description="DUF4140" evidence="2">
    <location>
        <begin position="23"/>
        <end position="117"/>
    </location>
</feature>
<protein>
    <submittedName>
        <fullName evidence="3">Protein F37C4.5</fullName>
    </submittedName>
</protein>
<evidence type="ECO:0000313" key="4">
    <source>
        <dbReference type="Proteomes" id="UP000076154"/>
    </source>
</evidence>
<proteinExistence type="predicted"/>
<reference evidence="3" key="1">
    <citation type="submission" date="2018-04" db="EMBL/GenBank/DDBJ databases">
        <title>Whole genome sequencing of Hypsizygus marmoreus.</title>
        <authorList>
            <person name="Choi I.-G."/>
            <person name="Min B."/>
            <person name="Kim J.-G."/>
            <person name="Kim S."/>
            <person name="Oh Y.-L."/>
            <person name="Kong W.-S."/>
            <person name="Park H."/>
            <person name="Jeong J."/>
            <person name="Song E.-S."/>
        </authorList>
    </citation>
    <scope>NUCLEOTIDE SEQUENCE [LARGE SCALE GENOMIC DNA]</scope>
    <source>
        <strain evidence="3">51987-8</strain>
    </source>
</reference>
<keyword evidence="4" id="KW-1185">Reference proteome</keyword>
<gene>
    <name evidence="3" type="primary">F37C4.5_1</name>
    <name evidence="3" type="ORF">Hypma_007290</name>
</gene>
<dbReference type="InterPro" id="IPR025554">
    <property type="entry name" value="DUF4140"/>
</dbReference>
<accession>A0A369KFF5</accession>
<sequence length="582" mass="63544">MSDSDNLNVVELVSVDNSRITRVSLYTGRAEITRLYTFNVVAGQNQVVISGLPSVLDQESLRVEGRGSATIHDVTISTMPPLKRSEMLSSPVLIRLHRDKQRTENALARCKKALEYVDGYMKSLKIENLDVSKIGTVTDTYDETAEKLNDRVIELDLRLENIDAEILDEEMRREANMKKDKLRLKASIGVFAEQEGLIEIVLIYAVRAASWTAGYDIRVDTQKEDAPVTLIYKAAITQNTGESWEDVPLTLETATPTFGVSVPTLQPWTVSYGPPPPPPPRPSPVCFTASVKSKSGRGLGEVMRYSSMLADDTSEDALEAEGYDMAHQESLVSSTGTVSATFRVPGLINVPCDGEAHSVTIVQLKLDAAMTWIAVPKSDTKVHLKAKIKNSSEYTLLAGTASVYVDGSFISKSNVPAVSPHESFDCPLGLDPSIRVTYHPRNKVVSQSTSLFYGKTITYSFSQRITVHNTKSIPIEHKQLKIVDQIPVSQNSLVSVKLITPQLVVGKGSDANASSPAPPVDVSDGVVAQWEGADEVEGDVDVLGKDGKFFWLCGVPPFEKTSLNFQWEVSAPVTAGSQVWGL</sequence>
<dbReference type="InParanoid" id="A0A369KFF5"/>
<dbReference type="NCBIfam" id="TIGR02231">
    <property type="entry name" value="mucoidy inhibitor MuiA family protein"/>
    <property type="match status" value="1"/>
</dbReference>
<comment type="caution">
    <text evidence="3">The sequence shown here is derived from an EMBL/GenBank/DDBJ whole genome shotgun (WGS) entry which is preliminary data.</text>
</comment>
<dbReference type="OrthoDB" id="10068793at2759"/>
<dbReference type="Proteomes" id="UP000076154">
    <property type="component" value="Unassembled WGS sequence"/>
</dbReference>
<evidence type="ECO:0000259" key="2">
    <source>
        <dbReference type="Pfam" id="PF13600"/>
    </source>
</evidence>
<dbReference type="InterPro" id="IPR037291">
    <property type="entry name" value="DUF4139"/>
</dbReference>
<dbReference type="PANTHER" id="PTHR31005:SF8">
    <property type="entry name" value="DUF4139 DOMAIN-CONTAINING PROTEIN"/>
    <property type="match status" value="1"/>
</dbReference>
<dbReference type="PANTHER" id="PTHR31005">
    <property type="entry name" value="DUF4139 DOMAIN-CONTAINING PROTEIN"/>
    <property type="match status" value="1"/>
</dbReference>
<organism evidence="3 4">
    <name type="scientific">Hypsizygus marmoreus</name>
    <name type="common">White beech mushroom</name>
    <name type="synonym">Agaricus marmoreus</name>
    <dbReference type="NCBI Taxonomy" id="39966"/>
    <lineage>
        <taxon>Eukaryota</taxon>
        <taxon>Fungi</taxon>
        <taxon>Dikarya</taxon>
        <taxon>Basidiomycota</taxon>
        <taxon>Agaricomycotina</taxon>
        <taxon>Agaricomycetes</taxon>
        <taxon>Agaricomycetidae</taxon>
        <taxon>Agaricales</taxon>
        <taxon>Tricholomatineae</taxon>
        <taxon>Lyophyllaceae</taxon>
        <taxon>Hypsizygus</taxon>
    </lineage>
</organism>
<dbReference type="InterPro" id="IPR011935">
    <property type="entry name" value="CHP02231"/>
</dbReference>
<dbReference type="Pfam" id="PF13598">
    <property type="entry name" value="DUF4139"/>
    <property type="match status" value="1"/>
</dbReference>
<feature type="domain" description="DUF4139" evidence="1">
    <location>
        <begin position="202"/>
        <end position="572"/>
    </location>
</feature>
<dbReference type="STRING" id="39966.A0A369KFF5"/>